<reference evidence="1 2" key="1">
    <citation type="submission" date="2021-06" db="EMBL/GenBank/DDBJ databases">
        <authorList>
            <person name="Kallberg Y."/>
            <person name="Tangrot J."/>
            <person name="Rosling A."/>
        </authorList>
    </citation>
    <scope>NUCLEOTIDE SEQUENCE [LARGE SCALE GENOMIC DNA]</scope>
    <source>
        <strain evidence="1 2">120-4 pot B 10/14</strain>
    </source>
</reference>
<proteinExistence type="predicted"/>
<evidence type="ECO:0000313" key="2">
    <source>
        <dbReference type="Proteomes" id="UP000789901"/>
    </source>
</evidence>
<gene>
    <name evidence="1" type="ORF">GMARGA_LOCUS19905</name>
</gene>
<accession>A0ABN7VL04</accession>
<keyword evidence="2" id="KW-1185">Reference proteome</keyword>
<evidence type="ECO:0000313" key="1">
    <source>
        <dbReference type="EMBL" id="CAG8782262.1"/>
    </source>
</evidence>
<name>A0ABN7VL04_GIGMA</name>
<feature type="non-terminal residue" evidence="1">
    <location>
        <position position="168"/>
    </location>
</feature>
<protein>
    <submittedName>
        <fullName evidence="1">18322_t:CDS:1</fullName>
    </submittedName>
</protein>
<organism evidence="1 2">
    <name type="scientific">Gigaspora margarita</name>
    <dbReference type="NCBI Taxonomy" id="4874"/>
    <lineage>
        <taxon>Eukaryota</taxon>
        <taxon>Fungi</taxon>
        <taxon>Fungi incertae sedis</taxon>
        <taxon>Mucoromycota</taxon>
        <taxon>Glomeromycotina</taxon>
        <taxon>Glomeromycetes</taxon>
        <taxon>Diversisporales</taxon>
        <taxon>Gigasporaceae</taxon>
        <taxon>Gigaspora</taxon>
    </lineage>
</organism>
<comment type="caution">
    <text evidence="1">The sequence shown here is derived from an EMBL/GenBank/DDBJ whole genome shotgun (WGS) entry which is preliminary data.</text>
</comment>
<sequence length="168" mass="20052">MKFQINLPISKETMNNISFNSKFNQSCKIINYRKTLFNFQSNNDNLFQYEGYKIIERVSLSINYYYQFYKHSLLIPNEKHISLHYVQVINYYNNDPAPEVISNNESELVAELKYNFIEIQIISETIIKVQHRNLNDADEQIDNRIIEIQQEIDIVKDNIKGNYDNLEI</sequence>
<dbReference type="Proteomes" id="UP000789901">
    <property type="component" value="Unassembled WGS sequence"/>
</dbReference>
<dbReference type="EMBL" id="CAJVQB010016988">
    <property type="protein sequence ID" value="CAG8782262.1"/>
    <property type="molecule type" value="Genomic_DNA"/>
</dbReference>